<accession>A0A2G5UQM2</accession>
<name>A0A2G5UQM2_9PELO</name>
<evidence type="ECO:0008006" key="3">
    <source>
        <dbReference type="Google" id="ProtNLM"/>
    </source>
</evidence>
<sequence>MSRPLLYDIWPTVIERMDLANRILITQKCSALRRTEQRCRADANIIEITSTSLKINNTSFQVEKYESGEHAEVFKDTVNSKRVVLKTTVLLYEARMRLFKAIMKRRSGILNVKNLSILVDVNSPPNLKLCVQNLKVARPYCDLGELFREKERRTISLIVNLQKALTADSFPLESLEIDNNFSLVSSGVAKTVITTRSPYGIQNSNIHRVLIKNCTMISTRVADLIRNWQVSEPEVGRHYSMETGCFDSVVRYFSVAEQAPGAQVNATLASGMFQFGLTFPINQEKVLNVFMDNGKDENGMDKYVIHFKIDPNL</sequence>
<gene>
    <name evidence="1" type="primary">Cnig_chr_III.g9092</name>
    <name evidence="1" type="ORF">B9Z55_009092</name>
</gene>
<dbReference type="InterPro" id="IPR021942">
    <property type="entry name" value="DUF3557"/>
</dbReference>
<dbReference type="Pfam" id="PF12078">
    <property type="entry name" value="DUF3557"/>
    <property type="match status" value="1"/>
</dbReference>
<reference evidence="2" key="1">
    <citation type="submission" date="2017-10" db="EMBL/GenBank/DDBJ databases">
        <title>Rapid genome shrinkage in a self-fertile nematode reveals novel sperm competition proteins.</title>
        <authorList>
            <person name="Yin D."/>
            <person name="Schwarz E.M."/>
            <person name="Thomas C.G."/>
            <person name="Felde R.L."/>
            <person name="Korf I.F."/>
            <person name="Cutter A.D."/>
            <person name="Schartner C.M."/>
            <person name="Ralston E.J."/>
            <person name="Meyer B.J."/>
            <person name="Haag E.S."/>
        </authorList>
    </citation>
    <scope>NUCLEOTIDE SEQUENCE [LARGE SCALE GENOMIC DNA]</scope>
    <source>
        <strain evidence="2">JU1422</strain>
    </source>
</reference>
<dbReference type="PANTHER" id="PTHR31379">
    <property type="entry name" value="F-BOX C PROTEIN-RELATED-RELATED"/>
    <property type="match status" value="1"/>
</dbReference>
<organism evidence="1 2">
    <name type="scientific">Caenorhabditis nigoni</name>
    <dbReference type="NCBI Taxonomy" id="1611254"/>
    <lineage>
        <taxon>Eukaryota</taxon>
        <taxon>Metazoa</taxon>
        <taxon>Ecdysozoa</taxon>
        <taxon>Nematoda</taxon>
        <taxon>Chromadorea</taxon>
        <taxon>Rhabditida</taxon>
        <taxon>Rhabditina</taxon>
        <taxon>Rhabditomorpha</taxon>
        <taxon>Rhabditoidea</taxon>
        <taxon>Rhabditidae</taxon>
        <taxon>Peloderinae</taxon>
        <taxon>Caenorhabditis</taxon>
    </lineage>
</organism>
<dbReference type="PANTHER" id="PTHR31379:SF1">
    <property type="entry name" value="F-BOX C PROTEIN-RELATED"/>
    <property type="match status" value="1"/>
</dbReference>
<evidence type="ECO:0000313" key="2">
    <source>
        <dbReference type="Proteomes" id="UP000230233"/>
    </source>
</evidence>
<dbReference type="OrthoDB" id="10328479at2759"/>
<keyword evidence="2" id="KW-1185">Reference proteome</keyword>
<protein>
    <recommendedName>
        <fullName evidence="3">F-box domain-containing protein</fullName>
    </recommendedName>
</protein>
<comment type="caution">
    <text evidence="1">The sequence shown here is derived from an EMBL/GenBank/DDBJ whole genome shotgun (WGS) entry which is preliminary data.</text>
</comment>
<dbReference type="AlphaFoldDB" id="A0A2G5UQM2"/>
<dbReference type="EMBL" id="PDUG01000003">
    <property type="protein sequence ID" value="PIC41800.1"/>
    <property type="molecule type" value="Genomic_DNA"/>
</dbReference>
<dbReference type="Proteomes" id="UP000230233">
    <property type="component" value="Chromosome III"/>
</dbReference>
<proteinExistence type="predicted"/>
<evidence type="ECO:0000313" key="1">
    <source>
        <dbReference type="EMBL" id="PIC41800.1"/>
    </source>
</evidence>